<dbReference type="Proteomes" id="UP000639516">
    <property type="component" value="Unassembled WGS sequence"/>
</dbReference>
<evidence type="ECO:0000259" key="3">
    <source>
        <dbReference type="Pfam" id="PF07589"/>
    </source>
</evidence>
<sequence>MCQMSRNIIGRRSVAAAIALLAASLSSMAKAGTVYESATYTGADTGEYILSNNDLIGAAFTLTQKTTITAIGAQFGGFPSGQIFGAIVPVSSSTLLPTFASSGIEANSLAHVVFSVPTVTAIDLAESLSVTLNAGTYGVVFGSGAFGANGNAGLGFLNNPVGSPNLFRSFFSNDWDAFGDTGVRLFVEGNAVGAVPEPSTWAMMMIGFAGLAAVTRYRRRSSTRAGLNAI</sequence>
<comment type="caution">
    <text evidence="4">The sequence shown here is derived from an EMBL/GenBank/DDBJ whole genome shotgun (WGS) entry which is preliminary data.</text>
</comment>
<feature type="chain" id="PRO_5045794779" evidence="2">
    <location>
        <begin position="32"/>
        <end position="230"/>
    </location>
</feature>
<feature type="signal peptide" evidence="2">
    <location>
        <begin position="1"/>
        <end position="31"/>
    </location>
</feature>
<evidence type="ECO:0000313" key="4">
    <source>
        <dbReference type="EMBL" id="MBC9980987.1"/>
    </source>
</evidence>
<evidence type="ECO:0000256" key="1">
    <source>
        <dbReference type="SAM" id="Phobius"/>
    </source>
</evidence>
<keyword evidence="2" id="KW-0732">Signal</keyword>
<evidence type="ECO:0000313" key="5">
    <source>
        <dbReference type="Proteomes" id="UP000639516"/>
    </source>
</evidence>
<feature type="domain" description="Ice-binding protein C-terminal" evidence="3">
    <location>
        <begin position="194"/>
        <end position="219"/>
    </location>
</feature>
<protein>
    <submittedName>
        <fullName evidence="4">PEP-CTERM sorting domain-containing protein</fullName>
    </submittedName>
</protein>
<keyword evidence="1" id="KW-0812">Transmembrane</keyword>
<dbReference type="InterPro" id="IPR013424">
    <property type="entry name" value="Ice-binding_C"/>
</dbReference>
<organism evidence="4 5">
    <name type="scientific">Bradyrhizobium campsiandrae</name>
    <dbReference type="NCBI Taxonomy" id="1729892"/>
    <lineage>
        <taxon>Bacteria</taxon>
        <taxon>Pseudomonadati</taxon>
        <taxon>Pseudomonadota</taxon>
        <taxon>Alphaproteobacteria</taxon>
        <taxon>Hyphomicrobiales</taxon>
        <taxon>Nitrobacteraceae</taxon>
        <taxon>Bradyrhizobium</taxon>
    </lineage>
</organism>
<keyword evidence="1" id="KW-1133">Transmembrane helix</keyword>
<feature type="transmembrane region" description="Helical" evidence="1">
    <location>
        <begin position="200"/>
        <end position="217"/>
    </location>
</feature>
<name>A0ABR7UC32_9BRAD</name>
<accession>A0ABR7UC32</accession>
<dbReference type="Pfam" id="PF07589">
    <property type="entry name" value="PEP-CTERM"/>
    <property type="match status" value="1"/>
</dbReference>
<evidence type="ECO:0000256" key="2">
    <source>
        <dbReference type="SAM" id="SignalP"/>
    </source>
</evidence>
<dbReference type="NCBIfam" id="TIGR02595">
    <property type="entry name" value="PEP_CTERM"/>
    <property type="match status" value="1"/>
</dbReference>
<dbReference type="EMBL" id="JAATTO010000032">
    <property type="protein sequence ID" value="MBC9980987.1"/>
    <property type="molecule type" value="Genomic_DNA"/>
</dbReference>
<keyword evidence="1" id="KW-0472">Membrane</keyword>
<reference evidence="4 5" key="1">
    <citation type="journal article" date="2020" name="Arch. Microbiol.">
        <title>Bradyrhizobium campsiandrae sp. nov., a nitrogen-fixing bacterial strain isolated from a native leguminous tree from the Amazon adapted to flooded conditions.</title>
        <authorList>
            <person name="Cabral Michel D."/>
            <person name="Martins da Costa E."/>
            <person name="Azarias Guimaraes A."/>
            <person name="Soares de Carvalho T."/>
            <person name="Santos de Castro Caputo P."/>
            <person name="Willems A."/>
            <person name="de Souza Moreira F.M."/>
        </authorList>
    </citation>
    <scope>NUCLEOTIDE SEQUENCE [LARGE SCALE GENOMIC DNA]</scope>
    <source>
        <strain evidence="5">INPA 384B</strain>
    </source>
</reference>
<keyword evidence="5" id="KW-1185">Reference proteome</keyword>
<gene>
    <name evidence="4" type="ORF">HA482_22555</name>
</gene>
<proteinExistence type="predicted"/>